<proteinExistence type="predicted"/>
<sequence>MIEATKTFTALSEEFVELYFKHDPVAATLAGVHDYDHLLPDHSPEGMLSRMAWLRDLDQRLVLGVNWQELATEQRVDYALLRARIAGMRNDCEDLRTQTRNPAMFPQAALDSLFLLWTRPALPPQERKEALLDRMIAIPDYLKQARANLKEVPDVFLGVADEINRSGPGFVDQVARSLLESFPAEQERIEHASGRARIGFAQYQDFLDRDLDAKIGGTFAISERWMNYKLEREHLLNFDCAKLKALGEEQVAKTLALLEAEAKKLDPARTWQQQITEAKSRHPEALKLKDAYRSEVERARRFVIEKRLAPLTPGEKLEVIDTPVFERSVVPYAAYLQPGPFDQDQTGHFYVTPVDTLRRADEQQQQLEGHNYASLALTTVHEAYPGHHLQLCHANRAGSRLRRLADSSLMAEGWALYCEELMHEQGFYLDSLT</sequence>
<dbReference type="AlphaFoldDB" id="A0A538TZB3"/>
<dbReference type="EMBL" id="VBPB01000353">
    <property type="protein sequence ID" value="TMQ68995.1"/>
    <property type="molecule type" value="Genomic_DNA"/>
</dbReference>
<protein>
    <submittedName>
        <fullName evidence="1">DUF885 domain-containing protein</fullName>
    </submittedName>
</protein>
<accession>A0A538TZB3</accession>
<dbReference type="InterPro" id="IPR010281">
    <property type="entry name" value="DUF885"/>
</dbReference>
<comment type="caution">
    <text evidence="1">The sequence shown here is derived from an EMBL/GenBank/DDBJ whole genome shotgun (WGS) entry which is preliminary data.</text>
</comment>
<dbReference type="Pfam" id="PF05960">
    <property type="entry name" value="DUF885"/>
    <property type="match status" value="1"/>
</dbReference>
<feature type="non-terminal residue" evidence="1">
    <location>
        <position position="433"/>
    </location>
</feature>
<evidence type="ECO:0000313" key="2">
    <source>
        <dbReference type="Proteomes" id="UP000319771"/>
    </source>
</evidence>
<dbReference type="PANTHER" id="PTHR33361">
    <property type="entry name" value="GLR0591 PROTEIN"/>
    <property type="match status" value="1"/>
</dbReference>
<dbReference type="PANTHER" id="PTHR33361:SF15">
    <property type="entry name" value="DUF885 FAMILY LIPOPROTEIN"/>
    <property type="match status" value="1"/>
</dbReference>
<name>A0A538TZB3_UNCEI</name>
<evidence type="ECO:0000313" key="1">
    <source>
        <dbReference type="EMBL" id="TMQ68995.1"/>
    </source>
</evidence>
<reference evidence="1 2" key="1">
    <citation type="journal article" date="2019" name="Nat. Microbiol.">
        <title>Mediterranean grassland soil C-N compound turnover is dependent on rainfall and depth, and is mediated by genomically divergent microorganisms.</title>
        <authorList>
            <person name="Diamond S."/>
            <person name="Andeer P.F."/>
            <person name="Li Z."/>
            <person name="Crits-Christoph A."/>
            <person name="Burstein D."/>
            <person name="Anantharaman K."/>
            <person name="Lane K.R."/>
            <person name="Thomas B.C."/>
            <person name="Pan C."/>
            <person name="Northen T.R."/>
            <person name="Banfield J.F."/>
        </authorList>
    </citation>
    <scope>NUCLEOTIDE SEQUENCE [LARGE SCALE GENOMIC DNA]</scope>
    <source>
        <strain evidence="1">WS_11</strain>
    </source>
</reference>
<organism evidence="1 2">
    <name type="scientific">Eiseniibacteriota bacterium</name>
    <dbReference type="NCBI Taxonomy" id="2212470"/>
    <lineage>
        <taxon>Bacteria</taxon>
        <taxon>Candidatus Eiseniibacteriota</taxon>
    </lineage>
</organism>
<gene>
    <name evidence="1" type="ORF">E6K81_15930</name>
</gene>
<dbReference type="Proteomes" id="UP000319771">
    <property type="component" value="Unassembled WGS sequence"/>
</dbReference>